<evidence type="ECO:0000259" key="2">
    <source>
        <dbReference type="Pfam" id="PF20151"/>
    </source>
</evidence>
<evidence type="ECO:0000313" key="4">
    <source>
        <dbReference type="Proteomes" id="UP000813824"/>
    </source>
</evidence>
<feature type="transmembrane region" description="Helical" evidence="1">
    <location>
        <begin position="14"/>
        <end position="35"/>
    </location>
</feature>
<feature type="transmembrane region" description="Helical" evidence="1">
    <location>
        <begin position="47"/>
        <end position="67"/>
    </location>
</feature>
<gene>
    <name evidence="3" type="ORF">BXZ70DRAFT_919835</name>
</gene>
<dbReference type="AlphaFoldDB" id="A0A8K0UW55"/>
<protein>
    <recommendedName>
        <fullName evidence="2">DUF6533 domain-containing protein</fullName>
    </recommendedName>
</protein>
<comment type="caution">
    <text evidence="3">The sequence shown here is derived from an EMBL/GenBank/DDBJ whole genome shotgun (WGS) entry which is preliminary data.</text>
</comment>
<dbReference type="InterPro" id="IPR045340">
    <property type="entry name" value="DUF6533"/>
</dbReference>
<keyword evidence="4" id="KW-1185">Reference proteome</keyword>
<keyword evidence="1" id="KW-1133">Transmembrane helix</keyword>
<organism evidence="3 4">
    <name type="scientific">Cristinia sonorae</name>
    <dbReference type="NCBI Taxonomy" id="1940300"/>
    <lineage>
        <taxon>Eukaryota</taxon>
        <taxon>Fungi</taxon>
        <taxon>Dikarya</taxon>
        <taxon>Basidiomycota</taxon>
        <taxon>Agaricomycotina</taxon>
        <taxon>Agaricomycetes</taxon>
        <taxon>Agaricomycetidae</taxon>
        <taxon>Agaricales</taxon>
        <taxon>Pleurotineae</taxon>
        <taxon>Stephanosporaceae</taxon>
        <taxon>Cristinia</taxon>
    </lineage>
</organism>
<dbReference type="EMBL" id="JAEVFJ010000004">
    <property type="protein sequence ID" value="KAH8105212.1"/>
    <property type="molecule type" value="Genomic_DNA"/>
</dbReference>
<evidence type="ECO:0000313" key="3">
    <source>
        <dbReference type="EMBL" id="KAH8105212.1"/>
    </source>
</evidence>
<reference evidence="3" key="1">
    <citation type="journal article" date="2021" name="New Phytol.">
        <title>Evolutionary innovations through gain and loss of genes in the ectomycorrhizal Boletales.</title>
        <authorList>
            <person name="Wu G."/>
            <person name="Miyauchi S."/>
            <person name="Morin E."/>
            <person name="Kuo A."/>
            <person name="Drula E."/>
            <person name="Varga T."/>
            <person name="Kohler A."/>
            <person name="Feng B."/>
            <person name="Cao Y."/>
            <person name="Lipzen A."/>
            <person name="Daum C."/>
            <person name="Hundley H."/>
            <person name="Pangilinan J."/>
            <person name="Johnson J."/>
            <person name="Barry K."/>
            <person name="LaButti K."/>
            <person name="Ng V."/>
            <person name="Ahrendt S."/>
            <person name="Min B."/>
            <person name="Choi I.G."/>
            <person name="Park H."/>
            <person name="Plett J.M."/>
            <person name="Magnuson J."/>
            <person name="Spatafora J.W."/>
            <person name="Nagy L.G."/>
            <person name="Henrissat B."/>
            <person name="Grigoriev I.V."/>
            <person name="Yang Z.L."/>
            <person name="Xu J."/>
            <person name="Martin F.M."/>
        </authorList>
    </citation>
    <scope>NUCLEOTIDE SEQUENCE</scope>
    <source>
        <strain evidence="3">KKN 215</strain>
    </source>
</reference>
<dbReference type="Proteomes" id="UP000813824">
    <property type="component" value="Unassembled WGS sequence"/>
</dbReference>
<accession>A0A8K0UW55</accession>
<dbReference type="Pfam" id="PF20151">
    <property type="entry name" value="DUF6533"/>
    <property type="match status" value="1"/>
</dbReference>
<feature type="domain" description="DUF6533" evidence="2">
    <location>
        <begin position="18"/>
        <end position="63"/>
    </location>
</feature>
<keyword evidence="1" id="KW-0472">Membrane</keyword>
<keyword evidence="1" id="KW-0812">Transmembrane</keyword>
<name>A0A8K0UW55_9AGAR</name>
<evidence type="ECO:0000256" key="1">
    <source>
        <dbReference type="SAM" id="Phobius"/>
    </source>
</evidence>
<proteinExistence type="predicted"/>
<sequence length="97" mass="11136">MASSEVHSLLVHNFTSNCMTAALALLAYDAFLTLGRESRYMWRRRRLNLVTVVYFLERYVSILHLVIRLYQPNPSNDSGVGVLSACRTRYHSLTDNV</sequence>